<accession>A0AAP2E187</accession>
<dbReference type="Pfam" id="PF00884">
    <property type="entry name" value="Sulfatase"/>
    <property type="match status" value="1"/>
</dbReference>
<comment type="similarity">
    <text evidence="1">Belongs to the sulfatase family.</text>
</comment>
<dbReference type="Gene3D" id="3.40.720.10">
    <property type="entry name" value="Alkaline Phosphatase, subunit A"/>
    <property type="match status" value="1"/>
</dbReference>
<protein>
    <submittedName>
        <fullName evidence="4">Sulfatase-like hydrolase/transferase</fullName>
    </submittedName>
</protein>
<gene>
    <name evidence="4" type="ORF">KK062_23515</name>
</gene>
<comment type="caution">
    <text evidence="4">The sequence shown here is derived from an EMBL/GenBank/DDBJ whole genome shotgun (WGS) entry which is preliminary data.</text>
</comment>
<organism evidence="4 5">
    <name type="scientific">Dawidia cretensis</name>
    <dbReference type="NCBI Taxonomy" id="2782350"/>
    <lineage>
        <taxon>Bacteria</taxon>
        <taxon>Pseudomonadati</taxon>
        <taxon>Bacteroidota</taxon>
        <taxon>Cytophagia</taxon>
        <taxon>Cytophagales</taxon>
        <taxon>Chryseotaleaceae</taxon>
        <taxon>Dawidia</taxon>
    </lineage>
</organism>
<dbReference type="PROSITE" id="PS00149">
    <property type="entry name" value="SULFATASE_2"/>
    <property type="match status" value="1"/>
</dbReference>
<sequence>MAFPSIATLMKAIGYETALIGKWHLGARSQHSPGKNGFDFSSVFTAVQSIIYHTKVPADCQTFMKMRYLSVMVLV</sequence>
<dbReference type="InterPro" id="IPR000917">
    <property type="entry name" value="Sulfatase_N"/>
</dbReference>
<name>A0AAP2E187_9BACT</name>
<keyword evidence="5" id="KW-1185">Reference proteome</keyword>
<evidence type="ECO:0000256" key="1">
    <source>
        <dbReference type="ARBA" id="ARBA00008779"/>
    </source>
</evidence>
<dbReference type="Proteomes" id="UP001319080">
    <property type="component" value="Unassembled WGS sequence"/>
</dbReference>
<evidence type="ECO:0000313" key="5">
    <source>
        <dbReference type="Proteomes" id="UP001319080"/>
    </source>
</evidence>
<dbReference type="SUPFAM" id="SSF53649">
    <property type="entry name" value="Alkaline phosphatase-like"/>
    <property type="match status" value="1"/>
</dbReference>
<evidence type="ECO:0000259" key="3">
    <source>
        <dbReference type="Pfam" id="PF00884"/>
    </source>
</evidence>
<keyword evidence="2 4" id="KW-0378">Hydrolase</keyword>
<evidence type="ECO:0000256" key="2">
    <source>
        <dbReference type="ARBA" id="ARBA00022801"/>
    </source>
</evidence>
<dbReference type="InterPro" id="IPR024607">
    <property type="entry name" value="Sulfatase_CS"/>
</dbReference>
<reference evidence="4 5" key="1">
    <citation type="submission" date="2021-05" db="EMBL/GenBank/DDBJ databases">
        <title>A Polyphasic approach of four new species of the genus Ohtaekwangia: Ohtaekwangia histidinii sp. nov., Ohtaekwangia cretensis sp. nov., Ohtaekwangia indiensis sp. nov., Ohtaekwangia reichenbachii sp. nov. from diverse environment.</title>
        <authorList>
            <person name="Octaviana S."/>
        </authorList>
    </citation>
    <scope>NUCLEOTIDE SEQUENCE [LARGE SCALE GENOMIC DNA]</scope>
    <source>
        <strain evidence="4 5">PWU5</strain>
    </source>
</reference>
<dbReference type="RefSeq" id="WP_369075183.1">
    <property type="nucleotide sequence ID" value="NZ_JAHESE010000030.1"/>
</dbReference>
<feature type="domain" description="Sulfatase N-terminal" evidence="3">
    <location>
        <begin position="3"/>
        <end position="57"/>
    </location>
</feature>
<dbReference type="EMBL" id="JAHESE010000030">
    <property type="protein sequence ID" value="MBT1711233.1"/>
    <property type="molecule type" value="Genomic_DNA"/>
</dbReference>
<proteinExistence type="inferred from homology"/>
<dbReference type="InterPro" id="IPR017850">
    <property type="entry name" value="Alkaline_phosphatase_core_sf"/>
</dbReference>
<evidence type="ECO:0000313" key="4">
    <source>
        <dbReference type="EMBL" id="MBT1711233.1"/>
    </source>
</evidence>
<dbReference type="AlphaFoldDB" id="A0AAP2E187"/>
<dbReference type="GO" id="GO:0016787">
    <property type="term" value="F:hydrolase activity"/>
    <property type="evidence" value="ECO:0007669"/>
    <property type="project" value="UniProtKB-KW"/>
</dbReference>